<evidence type="ECO:0000256" key="1">
    <source>
        <dbReference type="SAM" id="SignalP"/>
    </source>
</evidence>
<dbReference type="InterPro" id="IPR013857">
    <property type="entry name" value="NADH-UbQ_OxRdtase-assoc_prot30"/>
</dbReference>
<dbReference type="Proteomes" id="UP000246132">
    <property type="component" value="Unassembled WGS sequence"/>
</dbReference>
<keyword evidence="4" id="KW-1185">Reference proteome</keyword>
<evidence type="ECO:0000313" key="3">
    <source>
        <dbReference type="EMBL" id="RKF07449.1"/>
    </source>
</evidence>
<reference evidence="3 4" key="1">
    <citation type="journal article" date="2018" name="Int. J. Syst. Bacteriol.">
        <title>Oceaniradius stylonemae gen. nov., sp. nov., isolated from a red alga, Stylonema cornu-cervi.</title>
        <authorList>
            <person name="Jeong S."/>
        </authorList>
    </citation>
    <scope>NUCLEOTIDE SEQUENCE [LARGE SCALE GENOMIC DNA]</scope>
    <source>
        <strain evidence="3 4">StC1</strain>
    </source>
</reference>
<keyword evidence="1" id="KW-0732">Signal</keyword>
<evidence type="ECO:0000259" key="2">
    <source>
        <dbReference type="Pfam" id="PF08547"/>
    </source>
</evidence>
<dbReference type="InterPro" id="IPR008979">
    <property type="entry name" value="Galactose-bd-like_sf"/>
</dbReference>
<feature type="domain" description="NADH:ubiquinone oxidoreductase intermediate-associated protein 30" evidence="2">
    <location>
        <begin position="46"/>
        <end position="183"/>
    </location>
</feature>
<sequence>MITRRTALGLVGAGAAIANPTGAAMAETQAVIDDFSRPGPLASNGATWRYAADGVMGGVSRGAMTCEAIEGRPALRLTGQVSLDNNGGFIQLSLDLSDTGAAVDASGFAGIAVDANGNGERYNVHLRTDDLRQPWQSYRQGFHAGSGWRTCRLPFAGFEGHRTPAPLNVARLRRIGIVAIGREFGADIAVGGVRFFS</sequence>
<evidence type="ECO:0000313" key="4">
    <source>
        <dbReference type="Proteomes" id="UP000246132"/>
    </source>
</evidence>
<organism evidence="3 4">
    <name type="scientific">Oceaniradius stylonematis</name>
    <dbReference type="NCBI Taxonomy" id="2184161"/>
    <lineage>
        <taxon>Bacteria</taxon>
        <taxon>Pseudomonadati</taxon>
        <taxon>Pseudomonadota</taxon>
        <taxon>Alphaproteobacteria</taxon>
        <taxon>Hyphomicrobiales</taxon>
        <taxon>Ahrensiaceae</taxon>
        <taxon>Oceaniradius</taxon>
    </lineage>
</organism>
<dbReference type="EMBL" id="QFWV02000004">
    <property type="protein sequence ID" value="RKF07449.1"/>
    <property type="molecule type" value="Genomic_DNA"/>
</dbReference>
<feature type="chain" id="PRO_5018535413" evidence="1">
    <location>
        <begin position="24"/>
        <end position="197"/>
    </location>
</feature>
<dbReference type="AlphaFoldDB" id="A0A3A8AEH3"/>
<dbReference type="Pfam" id="PF08547">
    <property type="entry name" value="CIA30"/>
    <property type="match status" value="1"/>
</dbReference>
<accession>A0A3A8AEH3</accession>
<feature type="signal peptide" evidence="1">
    <location>
        <begin position="1"/>
        <end position="23"/>
    </location>
</feature>
<dbReference type="OrthoDB" id="442188at2"/>
<comment type="caution">
    <text evidence="3">The sequence shown here is derived from an EMBL/GenBank/DDBJ whole genome shotgun (WGS) entry which is preliminary data.</text>
</comment>
<protein>
    <submittedName>
        <fullName evidence="3">CIA30 family protein</fullName>
    </submittedName>
</protein>
<dbReference type="SUPFAM" id="SSF49785">
    <property type="entry name" value="Galactose-binding domain-like"/>
    <property type="match status" value="1"/>
</dbReference>
<dbReference type="RefSeq" id="WP_109765752.1">
    <property type="nucleotide sequence ID" value="NZ_QFWV02000004.1"/>
</dbReference>
<proteinExistence type="predicted"/>
<gene>
    <name evidence="3" type="ORF">DEM25_006505</name>
</gene>
<name>A0A3A8AEH3_9HYPH</name>